<evidence type="ECO:0000313" key="4">
    <source>
        <dbReference type="Proteomes" id="UP000680132"/>
    </source>
</evidence>
<feature type="transmembrane region" description="Helical" evidence="1">
    <location>
        <begin position="344"/>
        <end position="362"/>
    </location>
</feature>
<dbReference type="InterPro" id="IPR002656">
    <property type="entry name" value="Acyl_transf_3_dom"/>
</dbReference>
<feature type="transmembrane region" description="Helical" evidence="1">
    <location>
        <begin position="113"/>
        <end position="131"/>
    </location>
</feature>
<feature type="transmembrane region" description="Helical" evidence="1">
    <location>
        <begin position="177"/>
        <end position="196"/>
    </location>
</feature>
<feature type="transmembrane region" description="Helical" evidence="1">
    <location>
        <begin position="405"/>
        <end position="421"/>
    </location>
</feature>
<keyword evidence="4" id="KW-1185">Reference proteome</keyword>
<keyword evidence="3" id="KW-0012">Acyltransferase</keyword>
<organism evidence="3 4">
    <name type="scientific">Microbacterium stercoris</name>
    <dbReference type="NCBI Taxonomy" id="2820289"/>
    <lineage>
        <taxon>Bacteria</taxon>
        <taxon>Bacillati</taxon>
        <taxon>Actinomycetota</taxon>
        <taxon>Actinomycetes</taxon>
        <taxon>Micrococcales</taxon>
        <taxon>Microbacteriaceae</taxon>
        <taxon>Microbacterium</taxon>
    </lineage>
</organism>
<keyword evidence="1" id="KW-0472">Membrane</keyword>
<accession>A0A939TMA2</accession>
<gene>
    <name evidence="3" type="ORF">J5V96_05595</name>
</gene>
<feature type="transmembrane region" description="Helical" evidence="1">
    <location>
        <begin position="234"/>
        <end position="259"/>
    </location>
</feature>
<feature type="transmembrane region" description="Helical" evidence="1">
    <location>
        <begin position="151"/>
        <end position="170"/>
    </location>
</feature>
<dbReference type="EMBL" id="JAGFOA010000002">
    <property type="protein sequence ID" value="MBO3662983.1"/>
    <property type="molecule type" value="Genomic_DNA"/>
</dbReference>
<dbReference type="GO" id="GO:0016747">
    <property type="term" value="F:acyltransferase activity, transferring groups other than amino-acyl groups"/>
    <property type="evidence" value="ECO:0007669"/>
    <property type="project" value="InterPro"/>
</dbReference>
<evidence type="ECO:0000256" key="1">
    <source>
        <dbReference type="SAM" id="Phobius"/>
    </source>
</evidence>
<feature type="transmembrane region" description="Helical" evidence="1">
    <location>
        <begin position="313"/>
        <end position="332"/>
    </location>
</feature>
<comment type="caution">
    <text evidence="3">The sequence shown here is derived from an EMBL/GenBank/DDBJ whole genome shotgun (WGS) entry which is preliminary data.</text>
</comment>
<dbReference type="Proteomes" id="UP000680132">
    <property type="component" value="Unassembled WGS sequence"/>
</dbReference>
<feature type="transmembrane region" description="Helical" evidence="1">
    <location>
        <begin position="72"/>
        <end position="92"/>
    </location>
</feature>
<evidence type="ECO:0000259" key="2">
    <source>
        <dbReference type="Pfam" id="PF01757"/>
    </source>
</evidence>
<keyword evidence="1" id="KW-1133">Transmembrane helix</keyword>
<evidence type="ECO:0000313" key="3">
    <source>
        <dbReference type="EMBL" id="MBO3662983.1"/>
    </source>
</evidence>
<feature type="transmembrane region" description="Helical" evidence="1">
    <location>
        <begin position="202"/>
        <end position="222"/>
    </location>
</feature>
<feature type="transmembrane region" description="Helical" evidence="1">
    <location>
        <begin position="265"/>
        <end position="283"/>
    </location>
</feature>
<protein>
    <submittedName>
        <fullName evidence="3">Acyltransferase</fullName>
    </submittedName>
</protein>
<keyword evidence="3" id="KW-0808">Transferase</keyword>
<feature type="transmembrane region" description="Helical" evidence="1">
    <location>
        <begin position="29"/>
        <end position="52"/>
    </location>
</feature>
<dbReference type="Pfam" id="PF01757">
    <property type="entry name" value="Acyl_transf_3"/>
    <property type="match status" value="1"/>
</dbReference>
<sequence>MTLQDTRIDPSPTVAGRPRGLARDAAVDVARAACLLIVVALHAMMAGVGGSAAHPVFENAMQRWDGFAPLTWVVQVMPLFFVLGGFSALTQWTRMRERGEPAAAYIASRLRRLLPPAIGAVAATAILLLGLRASGVPEQVVAEAGFRIGQPLWFLGVFLLCTGLVPAMIAAHRRHPFLTLGALAAVSLIVDITRQATGVEAIGFANLLFVWLLCQQLGFFLADGTVDRMRTATIRRVGAGALAAAVALCAMGLASWSLFDALNPPSTVLALLGLAQLCAFALLRPRLRRFAERPWIGRAVAGVNARAMTLYSWHMLVLILLTGALLLGGAALPDPLSSAWWASRPLWLAVVAAAVLATVRAVGRLEDAPRRPAARAVRAGRPAAALLAAAGAVLLILIAGREPLVWVIAAGVLAGALRQSAGSKRALSERHPTGLLSLAPRVSCNHMTGAATAKQLAGEKDSITAG</sequence>
<dbReference type="AlphaFoldDB" id="A0A939TMA2"/>
<feature type="domain" description="Acyltransferase 3" evidence="2">
    <location>
        <begin position="25"/>
        <end position="358"/>
    </location>
</feature>
<keyword evidence="1" id="KW-0812">Transmembrane</keyword>
<reference evidence="3" key="1">
    <citation type="submission" date="2021-03" db="EMBL/GenBank/DDBJ databases">
        <title>Microbacterium sp. nov., a novel actinobacterium isolated from cow dung.</title>
        <authorList>
            <person name="Zhang L."/>
        </authorList>
    </citation>
    <scope>NUCLEOTIDE SEQUENCE</scope>
    <source>
        <strain evidence="3">NEAU-LLB</strain>
    </source>
</reference>
<dbReference type="RefSeq" id="WP_208501526.1">
    <property type="nucleotide sequence ID" value="NZ_JAGFOA010000002.1"/>
</dbReference>
<name>A0A939TMA2_9MICO</name>
<proteinExistence type="predicted"/>
<feature type="transmembrane region" description="Helical" evidence="1">
    <location>
        <begin position="383"/>
        <end position="399"/>
    </location>
</feature>